<feature type="region of interest" description="Disordered" evidence="7">
    <location>
        <begin position="620"/>
        <end position="674"/>
    </location>
</feature>
<dbReference type="Gene3D" id="3.40.50.720">
    <property type="entry name" value="NAD(P)-binding Rossmann-like Domain"/>
    <property type="match status" value="1"/>
</dbReference>
<evidence type="ECO:0000259" key="10">
    <source>
        <dbReference type="Pfam" id="PF02254"/>
    </source>
</evidence>
<dbReference type="Pfam" id="PF00999">
    <property type="entry name" value="Na_H_Exchanger"/>
    <property type="match status" value="1"/>
</dbReference>
<feature type="transmembrane region" description="Helical" evidence="8">
    <location>
        <begin position="320"/>
        <end position="338"/>
    </location>
</feature>
<feature type="transmembrane region" description="Helical" evidence="8">
    <location>
        <begin position="118"/>
        <end position="138"/>
    </location>
</feature>
<feature type="compositionally biased region" description="Low complexity" evidence="7">
    <location>
        <begin position="643"/>
        <end position="655"/>
    </location>
</feature>
<accession>H3KDP9</accession>
<dbReference type="InterPro" id="IPR006153">
    <property type="entry name" value="Cation/H_exchanger_TM"/>
</dbReference>
<evidence type="ECO:0000313" key="12">
    <source>
        <dbReference type="Proteomes" id="UP000004956"/>
    </source>
</evidence>
<dbReference type="PATRIC" id="fig|762967.3.peg.686"/>
<dbReference type="InterPro" id="IPR003148">
    <property type="entry name" value="RCK_N"/>
</dbReference>
<feature type="transmembrane region" description="Helical" evidence="8">
    <location>
        <begin position="373"/>
        <end position="393"/>
    </location>
</feature>
<comment type="similarity">
    <text evidence="2">Belongs to the monovalent cation:proton antiporter 2 (CPA2) transporter (TC 2.A.37) family.</text>
</comment>
<gene>
    <name evidence="11" type="ORF">HMPREF9440_00861</name>
</gene>
<dbReference type="GO" id="GO:1902600">
    <property type="term" value="P:proton transmembrane transport"/>
    <property type="evidence" value="ECO:0007669"/>
    <property type="project" value="InterPro"/>
</dbReference>
<keyword evidence="3" id="KW-0813">Transport</keyword>
<evidence type="ECO:0000313" key="11">
    <source>
        <dbReference type="EMBL" id="EHY31745.1"/>
    </source>
</evidence>
<feature type="transmembrane region" description="Helical" evidence="8">
    <location>
        <begin position="229"/>
        <end position="246"/>
    </location>
</feature>
<keyword evidence="4 8" id="KW-0812">Transmembrane</keyword>
<dbReference type="HOGENOM" id="CLU_005126_9_1_4"/>
<feature type="transmembrane region" description="Helical" evidence="8">
    <location>
        <begin position="267"/>
        <end position="300"/>
    </location>
</feature>
<keyword evidence="6 8" id="KW-0472">Membrane</keyword>
<evidence type="ECO:0000256" key="5">
    <source>
        <dbReference type="ARBA" id="ARBA00022989"/>
    </source>
</evidence>
<dbReference type="GO" id="GO:0016020">
    <property type="term" value="C:membrane"/>
    <property type="evidence" value="ECO:0007669"/>
    <property type="project" value="UniProtKB-SubCell"/>
</dbReference>
<dbReference type="RefSeq" id="WP_008541572.1">
    <property type="nucleotide sequence ID" value="NZ_JH604928.1"/>
</dbReference>
<name>H3KDP9_9BURK</name>
<evidence type="ECO:0000256" key="6">
    <source>
        <dbReference type="ARBA" id="ARBA00023136"/>
    </source>
</evidence>
<feature type="transmembrane region" description="Helical" evidence="8">
    <location>
        <begin position="89"/>
        <end position="112"/>
    </location>
</feature>
<dbReference type="AlphaFoldDB" id="H3KDP9"/>
<evidence type="ECO:0000259" key="9">
    <source>
        <dbReference type="Pfam" id="PF00999"/>
    </source>
</evidence>
<feature type="compositionally biased region" description="Low complexity" evidence="7">
    <location>
        <begin position="663"/>
        <end position="674"/>
    </location>
</feature>
<evidence type="ECO:0000256" key="1">
    <source>
        <dbReference type="ARBA" id="ARBA00004141"/>
    </source>
</evidence>
<dbReference type="Pfam" id="PF02254">
    <property type="entry name" value="TrkA_N"/>
    <property type="match status" value="1"/>
</dbReference>
<reference evidence="11 12" key="1">
    <citation type="submission" date="2011-11" db="EMBL/GenBank/DDBJ databases">
        <authorList>
            <person name="Weinstock G."/>
            <person name="Sodergren E."/>
            <person name="Clifton S."/>
            <person name="Fulton L."/>
            <person name="Fulton B."/>
            <person name="Courtney L."/>
            <person name="Fronick C."/>
            <person name="Harrison M."/>
            <person name="Strong C."/>
            <person name="Farmer C."/>
            <person name="Delahaunty K."/>
            <person name="Markovic C."/>
            <person name="Hall O."/>
            <person name="Minx P."/>
            <person name="Tomlinson C."/>
            <person name="Mitreva M."/>
            <person name="Hou S."/>
            <person name="Chen J."/>
            <person name="Wollam A."/>
            <person name="Pepin K.H."/>
            <person name="Johnson M."/>
            <person name="Bhonagiri V."/>
            <person name="Zhang X."/>
            <person name="Suruliraj S."/>
            <person name="Warren W."/>
            <person name="Chinwalla A."/>
            <person name="Mardis E.R."/>
            <person name="Wilson R.K."/>
        </authorList>
    </citation>
    <scope>NUCLEOTIDE SEQUENCE [LARGE SCALE GENOMIC DNA]</scope>
    <source>
        <strain evidence="11 12">YIT 11816</strain>
    </source>
</reference>
<dbReference type="InterPro" id="IPR036291">
    <property type="entry name" value="NAD(P)-bd_dom_sf"/>
</dbReference>
<evidence type="ECO:0000256" key="8">
    <source>
        <dbReference type="SAM" id="Phobius"/>
    </source>
</evidence>
<feature type="compositionally biased region" description="Basic and acidic residues" evidence="7">
    <location>
        <begin position="620"/>
        <end position="642"/>
    </location>
</feature>
<dbReference type="GO" id="GO:0015297">
    <property type="term" value="F:antiporter activity"/>
    <property type="evidence" value="ECO:0007669"/>
    <property type="project" value="InterPro"/>
</dbReference>
<sequence>MEHGLPLISTLVIAFSLALIFGFVCERFLKSPALVGYLLAGVAAGQHTPGVFADPALAHQLSEIGVMLLMFGVGLHFSVKDLMSVKAIALPGAVLQMAIATVLGAVAVHFFWDWAWGQAFVFGASLSCASTVVLLKALEVRGILTTHDGRIAVGWLVVEDVATVLILVLLPPLAGLILGPNSAAALAEHASDAVSVGDVAGEVVSAGAAALSGEPAPAAGAEVSLLREILITFANVAAFTAVMFVVGRRVLPWLMTQVARTGSRELFTLFVLACALGVAYGAAEIFHVSFALGAFFAGMVMRESSFAHRAATESLPLQDAFAVLFFVGVGMLFDWHILWQAPFEVLAVLAIIIFGKSLAAFSLVVVMRRPLGTAITVAAALAQIGEFSFILIGQAAGMGLADGHAVNLVVAGAILSIALNPVAFMLIPKVEKALTSRFAWARKAAMLEAPMETLPEETPAETLLGQTLVMGRGAMFAPFVEALAQAGEKLVAITPDQADAEKLSEENISVICGDPADVRVLVGAHIFQARNILLLSNGPEGVAILETIRSARTDLPVTVVTKNGAFWAEVSSGLLEGVKMLSVESAAVSGLVHRIRKADAAGEVPGDVIVTAQMAKREAQRQAAEEEARKVEEAKRAAREGQQEGAEGAEAAPEAAEAEKTAEAAPAAEVPRADAPVAEPVKAAEPAAEPETPKVVEAVPAVPAAPAVQPAEAGKPDEAAPVPPTVEPLMPEPDETPVAAEKTEADGKAELAKKAKDAAKEKAAEAAPSAKTILGKLPKLFGQ</sequence>
<comment type="caution">
    <text evidence="11">The sequence shown here is derived from an EMBL/GenBank/DDBJ whole genome shotgun (WGS) entry which is preliminary data.</text>
</comment>
<evidence type="ECO:0000256" key="3">
    <source>
        <dbReference type="ARBA" id="ARBA00022448"/>
    </source>
</evidence>
<keyword evidence="12" id="KW-1185">Reference proteome</keyword>
<feature type="domain" description="RCK N-terminal" evidence="10">
    <location>
        <begin position="468"/>
        <end position="562"/>
    </location>
</feature>
<feature type="transmembrane region" description="Helical" evidence="8">
    <location>
        <begin position="345"/>
        <end position="367"/>
    </location>
</feature>
<dbReference type="GO" id="GO:0006813">
    <property type="term" value="P:potassium ion transport"/>
    <property type="evidence" value="ECO:0007669"/>
    <property type="project" value="InterPro"/>
</dbReference>
<feature type="transmembrane region" description="Helical" evidence="8">
    <location>
        <begin position="150"/>
        <end position="170"/>
    </location>
</feature>
<dbReference type="Gene3D" id="1.20.1530.20">
    <property type="match status" value="1"/>
</dbReference>
<dbReference type="EMBL" id="AFBQ01000119">
    <property type="protein sequence ID" value="EHY31745.1"/>
    <property type="molecule type" value="Genomic_DNA"/>
</dbReference>
<feature type="transmembrane region" description="Helical" evidence="8">
    <location>
        <begin position="6"/>
        <end position="25"/>
    </location>
</feature>
<dbReference type="InterPro" id="IPR038770">
    <property type="entry name" value="Na+/solute_symporter_sf"/>
</dbReference>
<dbReference type="Proteomes" id="UP000004956">
    <property type="component" value="Unassembled WGS sequence"/>
</dbReference>
<dbReference type="PANTHER" id="PTHR42751:SF1">
    <property type="entry name" value="CATION_PROTON ANTIPORTER YBAL-RELATED"/>
    <property type="match status" value="1"/>
</dbReference>
<evidence type="ECO:0000256" key="4">
    <source>
        <dbReference type="ARBA" id="ARBA00022692"/>
    </source>
</evidence>
<evidence type="ECO:0000256" key="7">
    <source>
        <dbReference type="SAM" id="MobiDB-lite"/>
    </source>
</evidence>
<feature type="domain" description="Cation/H+ exchanger transmembrane" evidence="9">
    <location>
        <begin position="17"/>
        <end position="422"/>
    </location>
</feature>
<comment type="subcellular location">
    <subcellularLocation>
        <location evidence="1">Membrane</location>
        <topology evidence="1">Multi-pass membrane protein</topology>
    </subcellularLocation>
</comment>
<feature type="transmembrane region" description="Helical" evidence="8">
    <location>
        <begin position="405"/>
        <end position="427"/>
    </location>
</feature>
<protein>
    <submittedName>
        <fullName evidence="11">TrkA protein</fullName>
    </submittedName>
</protein>
<dbReference type="SUPFAM" id="SSF51735">
    <property type="entry name" value="NAD(P)-binding Rossmann-fold domains"/>
    <property type="match status" value="1"/>
</dbReference>
<feature type="region of interest" description="Disordered" evidence="7">
    <location>
        <begin position="706"/>
        <end position="770"/>
    </location>
</feature>
<dbReference type="PANTHER" id="PTHR42751">
    <property type="entry name" value="SODIUM/HYDROGEN EXCHANGER FAMILY/TRKA DOMAIN PROTEIN"/>
    <property type="match status" value="1"/>
</dbReference>
<feature type="compositionally biased region" description="Basic and acidic residues" evidence="7">
    <location>
        <begin position="741"/>
        <end position="764"/>
    </location>
</feature>
<proteinExistence type="inferred from homology"/>
<organism evidence="11 12">
    <name type="scientific">Sutterella parvirubra YIT 11816</name>
    <dbReference type="NCBI Taxonomy" id="762967"/>
    <lineage>
        <taxon>Bacteria</taxon>
        <taxon>Pseudomonadati</taxon>
        <taxon>Pseudomonadota</taxon>
        <taxon>Betaproteobacteria</taxon>
        <taxon>Burkholderiales</taxon>
        <taxon>Sutterellaceae</taxon>
        <taxon>Sutterella</taxon>
    </lineage>
</organism>
<dbReference type="STRING" id="762967.HMPREF9440_00861"/>
<keyword evidence="5 8" id="KW-1133">Transmembrane helix</keyword>
<evidence type="ECO:0000256" key="2">
    <source>
        <dbReference type="ARBA" id="ARBA00005551"/>
    </source>
</evidence>
<feature type="transmembrane region" description="Helical" evidence="8">
    <location>
        <begin position="58"/>
        <end position="77"/>
    </location>
</feature>